<dbReference type="Proteomes" id="UP000094256">
    <property type="component" value="Chromosome"/>
</dbReference>
<feature type="transmembrane region" description="Helical" evidence="1">
    <location>
        <begin position="20"/>
        <end position="39"/>
    </location>
</feature>
<accession>A0A1B3ZDJ4</accession>
<evidence type="ECO:0000313" key="3">
    <source>
        <dbReference type="Proteomes" id="UP000094256"/>
    </source>
</evidence>
<organism evidence="2 3">
    <name type="scientific">Sphingomonas panacis</name>
    <dbReference type="NCBI Taxonomy" id="1560345"/>
    <lineage>
        <taxon>Bacteria</taxon>
        <taxon>Pseudomonadati</taxon>
        <taxon>Pseudomonadota</taxon>
        <taxon>Alphaproteobacteria</taxon>
        <taxon>Sphingomonadales</taxon>
        <taxon>Sphingomonadaceae</taxon>
        <taxon>Sphingomonas</taxon>
    </lineage>
</organism>
<keyword evidence="1" id="KW-0812">Transmembrane</keyword>
<dbReference type="EMBL" id="CP014168">
    <property type="protein sequence ID" value="AOH85477.1"/>
    <property type="molecule type" value="Genomic_DNA"/>
</dbReference>
<dbReference type="STRING" id="1560345.AWL63_17580"/>
<evidence type="ECO:0000313" key="2">
    <source>
        <dbReference type="EMBL" id="AOH85477.1"/>
    </source>
</evidence>
<proteinExistence type="predicted"/>
<protein>
    <submittedName>
        <fullName evidence="2">Uncharacterized protein</fullName>
    </submittedName>
</protein>
<sequence>MNIHPRATHTVAPTGKARLMLLGFLAVLATITAIGVFATERVDRPRRRRERLAPQGDAQ</sequence>
<keyword evidence="3" id="KW-1185">Reference proteome</keyword>
<gene>
    <name evidence="2" type="ORF">AWL63_17580</name>
</gene>
<dbReference type="KEGG" id="span:AWL63_17580"/>
<dbReference type="AlphaFoldDB" id="A0A1B3ZDJ4"/>
<evidence type="ECO:0000256" key="1">
    <source>
        <dbReference type="SAM" id="Phobius"/>
    </source>
</evidence>
<keyword evidence="1" id="KW-1133">Transmembrane helix</keyword>
<reference evidence="2 3" key="1">
    <citation type="submission" date="2016-01" db="EMBL/GenBank/DDBJ databases">
        <title>Complete genome and mega plasmid sequence of Sphingomonas panacis DCY99 elicits systemic resistance in rice to Xanthomonas oryzae.</title>
        <authorList>
            <person name="Kim Y.J."/>
            <person name="Yang D.C."/>
            <person name="Sing P."/>
        </authorList>
    </citation>
    <scope>NUCLEOTIDE SEQUENCE [LARGE SCALE GENOMIC DNA]</scope>
    <source>
        <strain evidence="2 3">DCY99</strain>
    </source>
</reference>
<keyword evidence="1" id="KW-0472">Membrane</keyword>
<name>A0A1B3ZDJ4_9SPHN</name>